<reference evidence="9" key="1">
    <citation type="journal article" date="2014" name="Int. J. Syst. Evol. Microbiol.">
        <title>Complete genome sequence of Corynebacterium casei LMG S-19264T (=DSM 44701T), isolated from a smear-ripened cheese.</title>
        <authorList>
            <consortium name="US DOE Joint Genome Institute (JGI-PGF)"/>
            <person name="Walter F."/>
            <person name="Albersmeier A."/>
            <person name="Kalinowski J."/>
            <person name="Ruckert C."/>
        </authorList>
    </citation>
    <scope>NUCLEOTIDE SEQUENCE</scope>
    <source>
        <strain evidence="9">JCM 14371</strain>
    </source>
</reference>
<dbReference type="Gene3D" id="1.20.1250.20">
    <property type="entry name" value="MFS general substrate transporter like domains"/>
    <property type="match status" value="2"/>
</dbReference>
<evidence type="ECO:0000256" key="4">
    <source>
        <dbReference type="ARBA" id="ARBA00022692"/>
    </source>
</evidence>
<feature type="transmembrane region" description="Helical" evidence="7">
    <location>
        <begin position="271"/>
        <end position="289"/>
    </location>
</feature>
<dbReference type="InterPro" id="IPR036259">
    <property type="entry name" value="MFS_trans_sf"/>
</dbReference>
<feature type="transmembrane region" description="Helical" evidence="7">
    <location>
        <begin position="97"/>
        <end position="118"/>
    </location>
</feature>
<evidence type="ECO:0000256" key="1">
    <source>
        <dbReference type="ARBA" id="ARBA00004127"/>
    </source>
</evidence>
<evidence type="ECO:0000259" key="8">
    <source>
        <dbReference type="PROSITE" id="PS50850"/>
    </source>
</evidence>
<evidence type="ECO:0000256" key="3">
    <source>
        <dbReference type="ARBA" id="ARBA00022448"/>
    </source>
</evidence>
<evidence type="ECO:0000256" key="5">
    <source>
        <dbReference type="ARBA" id="ARBA00022989"/>
    </source>
</evidence>
<dbReference type="GO" id="GO:0016020">
    <property type="term" value="C:membrane"/>
    <property type="evidence" value="ECO:0007669"/>
    <property type="project" value="TreeGrafter"/>
</dbReference>
<accession>A0A917UPR4</accession>
<dbReference type="InterPro" id="IPR020846">
    <property type="entry name" value="MFS_dom"/>
</dbReference>
<name>A0A917UPR4_9DEIO</name>
<feature type="transmembrane region" description="Helical" evidence="7">
    <location>
        <begin position="43"/>
        <end position="66"/>
    </location>
</feature>
<feature type="domain" description="Major facilitator superfamily (MFS) profile" evidence="8">
    <location>
        <begin position="4"/>
        <end position="374"/>
    </location>
</feature>
<reference evidence="9" key="2">
    <citation type="submission" date="2020-09" db="EMBL/GenBank/DDBJ databases">
        <authorList>
            <person name="Sun Q."/>
            <person name="Ohkuma M."/>
        </authorList>
    </citation>
    <scope>NUCLEOTIDE SEQUENCE</scope>
    <source>
        <strain evidence="9">JCM 14371</strain>
    </source>
</reference>
<protein>
    <recommendedName>
        <fullName evidence="8">Major facilitator superfamily (MFS) profile domain-containing protein</fullName>
    </recommendedName>
</protein>
<dbReference type="PANTHER" id="PTHR23514">
    <property type="entry name" value="BYPASS OF STOP CODON PROTEIN 6"/>
    <property type="match status" value="1"/>
</dbReference>
<dbReference type="Pfam" id="PF07690">
    <property type="entry name" value="MFS_1"/>
    <property type="match status" value="1"/>
</dbReference>
<sequence>MTRPRLILYALGFLSFLLFGLVQAGYGPAYPNLGREFLQSPTAVGLIASLHFAGSAVGTLLLGALLTRLSLRSGLTVAALLLLAGLLGVALSPAWGLVLAGAAVSGLGYGMLSAGFNMAFAELGPGPSNLVNGLFGVGSVVSPTLVTLLGQASHRPPFLLMAVMAAALALGVRLLWPRPEGQAGVAEPDVPVPAAPDARPAVAHLPTLALFGCCFFLYVGIEAGLGNWATTYLTRLGSGQAALQTSFYWLALTAGRFASAALGNRVRPMQVLTFAATGAMLGCLLMLRGLTLAPLGLIVAGFCIAPIFSTQLAWFTRRQPAHLAPYMLTLGSVGGAVLPAVTGVLLPRFGPASVPGTVFVIAALLLFFASRVRRVTAAQAA</sequence>
<feature type="transmembrane region" description="Helical" evidence="7">
    <location>
        <begin position="295"/>
        <end position="314"/>
    </location>
</feature>
<feature type="transmembrane region" description="Helical" evidence="7">
    <location>
        <begin position="130"/>
        <end position="152"/>
    </location>
</feature>
<evidence type="ECO:0000313" key="10">
    <source>
        <dbReference type="Proteomes" id="UP000635726"/>
    </source>
</evidence>
<feature type="transmembrane region" description="Helical" evidence="7">
    <location>
        <begin position="352"/>
        <end position="369"/>
    </location>
</feature>
<dbReference type="Proteomes" id="UP000635726">
    <property type="component" value="Unassembled WGS sequence"/>
</dbReference>
<dbReference type="AlphaFoldDB" id="A0A917UPR4"/>
<evidence type="ECO:0000256" key="6">
    <source>
        <dbReference type="ARBA" id="ARBA00023136"/>
    </source>
</evidence>
<dbReference type="GO" id="GO:0012505">
    <property type="term" value="C:endomembrane system"/>
    <property type="evidence" value="ECO:0007669"/>
    <property type="project" value="UniProtKB-SubCell"/>
</dbReference>
<feature type="transmembrane region" description="Helical" evidence="7">
    <location>
        <begin position="201"/>
        <end position="221"/>
    </location>
</feature>
<gene>
    <name evidence="9" type="ORF">GCM10008939_17700</name>
</gene>
<comment type="similarity">
    <text evidence="2">Belongs to the major facilitator superfamily.</text>
</comment>
<dbReference type="InterPro" id="IPR011701">
    <property type="entry name" value="MFS"/>
</dbReference>
<keyword evidence="10" id="KW-1185">Reference proteome</keyword>
<keyword evidence="5 7" id="KW-1133">Transmembrane helix</keyword>
<dbReference type="PROSITE" id="PS50850">
    <property type="entry name" value="MFS"/>
    <property type="match status" value="1"/>
</dbReference>
<feature type="transmembrane region" description="Helical" evidence="7">
    <location>
        <begin position="158"/>
        <end position="176"/>
    </location>
</feature>
<dbReference type="EMBL" id="BMOE01000005">
    <property type="protein sequence ID" value="GGJ73864.1"/>
    <property type="molecule type" value="Genomic_DNA"/>
</dbReference>
<proteinExistence type="inferred from homology"/>
<comment type="subcellular location">
    <subcellularLocation>
        <location evidence="1">Endomembrane system</location>
        <topology evidence="1">Multi-pass membrane protein</topology>
    </subcellularLocation>
</comment>
<evidence type="ECO:0000256" key="7">
    <source>
        <dbReference type="SAM" id="Phobius"/>
    </source>
</evidence>
<feature type="transmembrane region" description="Helical" evidence="7">
    <location>
        <begin position="73"/>
        <end position="91"/>
    </location>
</feature>
<evidence type="ECO:0000313" key="9">
    <source>
        <dbReference type="EMBL" id="GGJ73864.1"/>
    </source>
</evidence>
<keyword evidence="6 7" id="KW-0472">Membrane</keyword>
<feature type="transmembrane region" description="Helical" evidence="7">
    <location>
        <begin position="326"/>
        <end position="346"/>
    </location>
</feature>
<dbReference type="RefSeq" id="WP_188962488.1">
    <property type="nucleotide sequence ID" value="NZ_BMOE01000005.1"/>
</dbReference>
<dbReference type="GO" id="GO:0022857">
    <property type="term" value="F:transmembrane transporter activity"/>
    <property type="evidence" value="ECO:0007669"/>
    <property type="project" value="InterPro"/>
</dbReference>
<keyword evidence="4 7" id="KW-0812">Transmembrane</keyword>
<dbReference type="PANTHER" id="PTHR23514:SF3">
    <property type="entry name" value="BYPASS OF STOP CODON PROTEIN 6"/>
    <property type="match status" value="1"/>
</dbReference>
<evidence type="ECO:0000256" key="2">
    <source>
        <dbReference type="ARBA" id="ARBA00008335"/>
    </source>
</evidence>
<feature type="transmembrane region" description="Helical" evidence="7">
    <location>
        <begin position="241"/>
        <end position="259"/>
    </location>
</feature>
<keyword evidence="3" id="KW-0813">Transport</keyword>
<dbReference type="InterPro" id="IPR051788">
    <property type="entry name" value="MFS_Transporter"/>
</dbReference>
<comment type="caution">
    <text evidence="9">The sequence shown here is derived from an EMBL/GenBank/DDBJ whole genome shotgun (WGS) entry which is preliminary data.</text>
</comment>
<organism evidence="9 10">
    <name type="scientific">Deinococcus aquiradiocola</name>
    <dbReference type="NCBI Taxonomy" id="393059"/>
    <lineage>
        <taxon>Bacteria</taxon>
        <taxon>Thermotogati</taxon>
        <taxon>Deinococcota</taxon>
        <taxon>Deinococci</taxon>
        <taxon>Deinococcales</taxon>
        <taxon>Deinococcaceae</taxon>
        <taxon>Deinococcus</taxon>
    </lineage>
</organism>
<dbReference type="SUPFAM" id="SSF103473">
    <property type="entry name" value="MFS general substrate transporter"/>
    <property type="match status" value="1"/>
</dbReference>